<sequence length="27" mass="2766">MEGHVTGFGSPEWARTHPAATSTAPAV</sequence>
<evidence type="ECO:0000313" key="2">
    <source>
        <dbReference type="EMBL" id="GMN43819.1"/>
    </source>
</evidence>
<dbReference type="AlphaFoldDB" id="A0AA88A147"/>
<name>A0AA88A147_FICCA</name>
<keyword evidence="3" id="KW-1185">Reference proteome</keyword>
<dbReference type="Proteomes" id="UP001187192">
    <property type="component" value="Unassembled WGS sequence"/>
</dbReference>
<evidence type="ECO:0000313" key="3">
    <source>
        <dbReference type="Proteomes" id="UP001187192"/>
    </source>
</evidence>
<gene>
    <name evidence="2" type="ORF">TIFTF001_013017</name>
</gene>
<comment type="caution">
    <text evidence="2">The sequence shown here is derived from an EMBL/GenBank/DDBJ whole genome shotgun (WGS) entry which is preliminary data.</text>
</comment>
<proteinExistence type="predicted"/>
<evidence type="ECO:0000256" key="1">
    <source>
        <dbReference type="SAM" id="MobiDB-lite"/>
    </source>
</evidence>
<accession>A0AA88A147</accession>
<organism evidence="2 3">
    <name type="scientific">Ficus carica</name>
    <name type="common">Common fig</name>
    <dbReference type="NCBI Taxonomy" id="3494"/>
    <lineage>
        <taxon>Eukaryota</taxon>
        <taxon>Viridiplantae</taxon>
        <taxon>Streptophyta</taxon>
        <taxon>Embryophyta</taxon>
        <taxon>Tracheophyta</taxon>
        <taxon>Spermatophyta</taxon>
        <taxon>Magnoliopsida</taxon>
        <taxon>eudicotyledons</taxon>
        <taxon>Gunneridae</taxon>
        <taxon>Pentapetalae</taxon>
        <taxon>rosids</taxon>
        <taxon>fabids</taxon>
        <taxon>Rosales</taxon>
        <taxon>Moraceae</taxon>
        <taxon>Ficeae</taxon>
        <taxon>Ficus</taxon>
    </lineage>
</organism>
<dbReference type="EMBL" id="BTGU01000017">
    <property type="protein sequence ID" value="GMN43819.1"/>
    <property type="molecule type" value="Genomic_DNA"/>
</dbReference>
<protein>
    <submittedName>
        <fullName evidence="2">Uncharacterized protein</fullName>
    </submittedName>
</protein>
<feature type="non-terminal residue" evidence="2">
    <location>
        <position position="27"/>
    </location>
</feature>
<reference evidence="2" key="1">
    <citation type="submission" date="2023-07" db="EMBL/GenBank/DDBJ databases">
        <title>draft genome sequence of fig (Ficus carica).</title>
        <authorList>
            <person name="Takahashi T."/>
            <person name="Nishimura K."/>
        </authorList>
    </citation>
    <scope>NUCLEOTIDE SEQUENCE</scope>
</reference>
<feature type="region of interest" description="Disordered" evidence="1">
    <location>
        <begin position="1"/>
        <end position="27"/>
    </location>
</feature>